<accession>A0A9J6MNC7</accession>
<name>A0A9J6MNC7_9BACI</name>
<protein>
    <submittedName>
        <fullName evidence="2">DUF1129 domain-containing protein</fullName>
    </submittedName>
</protein>
<proteinExistence type="predicted"/>
<feature type="transmembrane region" description="Helical" evidence="1">
    <location>
        <begin position="193"/>
        <end position="214"/>
    </location>
</feature>
<keyword evidence="1" id="KW-1133">Transmembrane helix</keyword>
<dbReference type="Pfam" id="PF06570">
    <property type="entry name" value="DUF1129"/>
    <property type="match status" value="1"/>
</dbReference>
<reference evidence="2 3" key="1">
    <citation type="submission" date="2022-03" db="EMBL/GenBank/DDBJ databases">
        <title>Novel Bacillus species.</title>
        <authorList>
            <person name="Liu G."/>
        </authorList>
    </citation>
    <scope>NUCLEOTIDE SEQUENCE [LARGE SCALE GENOMIC DNA]</scope>
    <source>
        <strain evidence="2 3">FJAT-50051</strain>
    </source>
</reference>
<feature type="transmembrane region" description="Helical" evidence="1">
    <location>
        <begin position="92"/>
        <end position="121"/>
    </location>
</feature>
<dbReference type="Gene3D" id="1.10.1900.10">
    <property type="entry name" value="c-terminal domain of poly(a) binding protein"/>
    <property type="match status" value="1"/>
</dbReference>
<keyword evidence="1" id="KW-0812">Transmembrane</keyword>
<keyword evidence="1" id="KW-0472">Membrane</keyword>
<evidence type="ECO:0000313" key="2">
    <source>
        <dbReference type="EMBL" id="MCH6264810.1"/>
    </source>
</evidence>
<dbReference type="Proteomes" id="UP000677265">
    <property type="component" value="Unassembled WGS sequence"/>
</dbReference>
<keyword evidence="3" id="KW-1185">Reference proteome</keyword>
<gene>
    <name evidence="2" type="ORF">KHB02_004625</name>
</gene>
<sequence>MMNAKELIELNNRKRNELTKENEEYYGKMLVYIRASLAVSEQQSEELLMELLDHIIEAQKEGKRAVDIFGENPSAYCDEMIKQLPKEPGKSTAYFIVFLLVKLAGLIAVVNGIGDIIIHYFKNSDQTVYVGTAIVTFIIVACIIFLDVVLILKWLQQSVYKVSNKVKDFALLSFIMTLSILGMVFLPRLIPNFGYVIEVGGFLYLIVGVAVLSISKWLDRKYCITK</sequence>
<feature type="transmembrane region" description="Helical" evidence="1">
    <location>
        <begin position="127"/>
        <end position="149"/>
    </location>
</feature>
<comment type="caution">
    <text evidence="2">The sequence shown here is derived from an EMBL/GenBank/DDBJ whole genome shotgun (WGS) entry which is preliminary data.</text>
</comment>
<evidence type="ECO:0000313" key="3">
    <source>
        <dbReference type="Proteomes" id="UP000677265"/>
    </source>
</evidence>
<dbReference type="InterPro" id="IPR009214">
    <property type="entry name" value="DUF1129"/>
</dbReference>
<dbReference type="AlphaFoldDB" id="A0A9J6MNC7"/>
<dbReference type="PANTHER" id="PTHR41307:SF1">
    <property type="entry name" value="MEMBRANE PROTEIN"/>
    <property type="match status" value="1"/>
</dbReference>
<feature type="transmembrane region" description="Helical" evidence="1">
    <location>
        <begin position="169"/>
        <end position="187"/>
    </location>
</feature>
<dbReference type="SUPFAM" id="SSF158560">
    <property type="entry name" value="BH3980-like"/>
    <property type="match status" value="1"/>
</dbReference>
<evidence type="ECO:0000256" key="1">
    <source>
        <dbReference type="SAM" id="Phobius"/>
    </source>
</evidence>
<organism evidence="2 3">
    <name type="scientific">Neobacillus citreus</name>
    <dbReference type="NCBI Taxonomy" id="2833578"/>
    <lineage>
        <taxon>Bacteria</taxon>
        <taxon>Bacillati</taxon>
        <taxon>Bacillota</taxon>
        <taxon>Bacilli</taxon>
        <taxon>Bacillales</taxon>
        <taxon>Bacillaceae</taxon>
        <taxon>Neobacillus</taxon>
    </lineage>
</organism>
<dbReference type="EMBL" id="JAGYPE020000005">
    <property type="protein sequence ID" value="MCH6264810.1"/>
    <property type="molecule type" value="Genomic_DNA"/>
</dbReference>
<dbReference type="PANTHER" id="PTHR41307">
    <property type="entry name" value="MEMBRANE PROTEIN-RELATED"/>
    <property type="match status" value="1"/>
</dbReference>
<dbReference type="RefSeq" id="WP_241113720.1">
    <property type="nucleotide sequence ID" value="NZ_JAGYPE020000005.1"/>
</dbReference>